<dbReference type="PANTHER" id="PTHR21963:SF1">
    <property type="entry name" value="SPERM-ASSOCIATED ANTIGEN 17"/>
    <property type="match status" value="1"/>
</dbReference>
<feature type="compositionally biased region" description="Basic and acidic residues" evidence="1">
    <location>
        <begin position="814"/>
        <end position="838"/>
    </location>
</feature>
<feature type="compositionally biased region" description="Low complexity" evidence="1">
    <location>
        <begin position="367"/>
        <end position="378"/>
    </location>
</feature>
<feature type="compositionally biased region" description="Basic and acidic residues" evidence="1">
    <location>
        <begin position="168"/>
        <end position="196"/>
    </location>
</feature>
<protein>
    <submittedName>
        <fullName evidence="2">Uncharacterized protein</fullName>
    </submittedName>
</protein>
<feature type="region of interest" description="Disordered" evidence="1">
    <location>
        <begin position="782"/>
        <end position="838"/>
    </location>
</feature>
<feature type="compositionally biased region" description="Basic and acidic residues" evidence="1">
    <location>
        <begin position="134"/>
        <end position="148"/>
    </location>
</feature>
<evidence type="ECO:0000256" key="1">
    <source>
        <dbReference type="SAM" id="MobiDB-lite"/>
    </source>
</evidence>
<reference evidence="2" key="4">
    <citation type="submission" date="2025-09" db="UniProtKB">
        <authorList>
            <consortium name="Ensembl"/>
        </authorList>
    </citation>
    <scope>IDENTIFICATION</scope>
</reference>
<evidence type="ECO:0000313" key="2">
    <source>
        <dbReference type="Ensembl" id="ENSCINP00000024719.2"/>
    </source>
</evidence>
<accession>F7BKV1</accession>
<dbReference type="Proteomes" id="UP000008144">
    <property type="component" value="Chromosome 4"/>
</dbReference>
<proteinExistence type="predicted"/>
<organism evidence="2 3">
    <name type="scientific">Ciona intestinalis</name>
    <name type="common">Transparent sea squirt</name>
    <name type="synonym">Ascidia intestinalis</name>
    <dbReference type="NCBI Taxonomy" id="7719"/>
    <lineage>
        <taxon>Eukaryota</taxon>
        <taxon>Metazoa</taxon>
        <taxon>Chordata</taxon>
        <taxon>Tunicata</taxon>
        <taxon>Ascidiacea</taxon>
        <taxon>Phlebobranchia</taxon>
        <taxon>Cionidae</taxon>
        <taxon>Ciona</taxon>
    </lineage>
</organism>
<dbReference type="InParanoid" id="F7BKV1"/>
<dbReference type="PANTHER" id="PTHR21963">
    <property type="entry name" value="PF6"/>
    <property type="match status" value="1"/>
</dbReference>
<dbReference type="Ensembl" id="ENSCINT00000024965.2">
    <property type="protein sequence ID" value="ENSCINP00000024719.2"/>
    <property type="gene ID" value="ENSCING00000013476.2"/>
</dbReference>
<feature type="region of interest" description="Disordered" evidence="1">
    <location>
        <begin position="134"/>
        <end position="201"/>
    </location>
</feature>
<keyword evidence="3" id="KW-1185">Reference proteome</keyword>
<dbReference type="GeneTree" id="ENSGT00390000013693"/>
<dbReference type="OMA" id="YSHRITH"/>
<name>F7BKV1_CIOIN</name>
<evidence type="ECO:0000313" key="3">
    <source>
        <dbReference type="Proteomes" id="UP000008144"/>
    </source>
</evidence>
<feature type="compositionally biased region" description="Polar residues" evidence="1">
    <location>
        <begin position="784"/>
        <end position="796"/>
    </location>
</feature>
<reference evidence="2" key="3">
    <citation type="submission" date="2025-08" db="UniProtKB">
        <authorList>
            <consortium name="Ensembl"/>
        </authorList>
    </citation>
    <scope>IDENTIFICATION</scope>
</reference>
<reference evidence="3" key="1">
    <citation type="journal article" date="2002" name="Science">
        <title>The draft genome of Ciona intestinalis: insights into chordate and vertebrate origins.</title>
        <authorList>
            <person name="Dehal P."/>
            <person name="Satou Y."/>
            <person name="Campbell R.K."/>
            <person name="Chapman J."/>
            <person name="Degnan B."/>
            <person name="De Tomaso A."/>
            <person name="Davidson B."/>
            <person name="Di Gregorio A."/>
            <person name="Gelpke M."/>
            <person name="Goodstein D.M."/>
            <person name="Harafuji N."/>
            <person name="Hastings K.E."/>
            <person name="Ho I."/>
            <person name="Hotta K."/>
            <person name="Huang W."/>
            <person name="Kawashima T."/>
            <person name="Lemaire P."/>
            <person name="Martinez D."/>
            <person name="Meinertzhagen I.A."/>
            <person name="Necula S."/>
            <person name="Nonaka M."/>
            <person name="Putnam N."/>
            <person name="Rash S."/>
            <person name="Saiga H."/>
            <person name="Satake M."/>
            <person name="Terry A."/>
            <person name="Yamada L."/>
            <person name="Wang H.G."/>
            <person name="Awazu S."/>
            <person name="Azumi K."/>
            <person name="Boore J."/>
            <person name="Branno M."/>
            <person name="Chin-Bow S."/>
            <person name="DeSantis R."/>
            <person name="Doyle S."/>
            <person name="Francino P."/>
            <person name="Keys D.N."/>
            <person name="Haga S."/>
            <person name="Hayashi H."/>
            <person name="Hino K."/>
            <person name="Imai K.S."/>
            <person name="Inaba K."/>
            <person name="Kano S."/>
            <person name="Kobayashi K."/>
            <person name="Kobayashi M."/>
            <person name="Lee B.I."/>
            <person name="Makabe K.W."/>
            <person name="Manohar C."/>
            <person name="Matassi G."/>
            <person name="Medina M."/>
            <person name="Mochizuki Y."/>
            <person name="Mount S."/>
            <person name="Morishita T."/>
            <person name="Miura S."/>
            <person name="Nakayama A."/>
            <person name="Nishizaka S."/>
            <person name="Nomoto H."/>
            <person name="Ohta F."/>
            <person name="Oishi K."/>
            <person name="Rigoutsos I."/>
            <person name="Sano M."/>
            <person name="Sasaki A."/>
            <person name="Sasakura Y."/>
            <person name="Shoguchi E."/>
            <person name="Shin-i T."/>
            <person name="Spagnuolo A."/>
            <person name="Stainier D."/>
            <person name="Suzuki M.M."/>
            <person name="Tassy O."/>
            <person name="Takatori N."/>
            <person name="Tokuoka M."/>
            <person name="Yagi K."/>
            <person name="Yoshizaki F."/>
            <person name="Wada S."/>
            <person name="Zhang C."/>
            <person name="Hyatt P.D."/>
            <person name="Larimer F."/>
            <person name="Detter C."/>
            <person name="Doggett N."/>
            <person name="Glavina T."/>
            <person name="Hawkins T."/>
            <person name="Richardson P."/>
            <person name="Lucas S."/>
            <person name="Kohara Y."/>
            <person name="Levine M."/>
            <person name="Satoh N."/>
            <person name="Rokhsar D.S."/>
        </authorList>
    </citation>
    <scope>NUCLEOTIDE SEQUENCE [LARGE SCALE GENOMIC DNA]</scope>
</reference>
<dbReference type="EMBL" id="EAAA01002017">
    <property type="status" value="NOT_ANNOTATED_CDS"/>
    <property type="molecule type" value="Genomic_DNA"/>
</dbReference>
<feature type="region of interest" description="Disordered" evidence="1">
    <location>
        <begin position="367"/>
        <end position="393"/>
    </location>
</feature>
<dbReference type="InterPro" id="IPR026173">
    <property type="entry name" value="SPAG17"/>
</dbReference>
<dbReference type="AlphaFoldDB" id="F7BKV1"/>
<sequence>MSKKRGKSSSAAGQGRWEAGLMAAGFEEENWRVNIQFIVENDLLDENHIKALANVVKIPQRRLFSHLHKDDLMEMVNELGNPKNKRPPKLPQFFEITEIVFGLLNAEQEIPLPLWAKLIKFGLLNIKDNDLRRRETEAKSKEEKEKAAKGSGKKRPRSKSPGKGKGKKTPEPSMPKKDWSNLKKRGEDDDDNKYIDDEPDDGPEHYIFVSGFRKPQLLPILTELGINVNGVIKLSSESYEDLAKMADEKSANTELDDDALAVAASKKESDTRELALFWKLLPVVLQRLPPTSKLQDLARLEFVVQNVMYPSDWEDAEKMVGLGEIGYGTTLFEDLACKVYDSLDWKRQYLNYLKNINLIHVPVFGEPEPSAEPSQPEPTNTSPSPAKRDKTKAALEPPTLGEEIVPPITPPTSADVDSRYYRDLMDTIPMDSVSVPLIMHCMLEQIVATEDGKTPPSEKEPEPRTDGIHLALADCISEALDSLCLSDEDAQILSNDFPMLKQKADKETEKNKVPEGPVLLHYRDETAVRTHHLDEFNGFCAKKAEEELYRRVPSANLLSRYKSPDHVTQERAARLHELLRHATSAESSNDVISSNDIDRAFRQFVFESMELSRVDEDGSILYTPNTTCTGNPWDDPYTLVTEKLKQKLQGHNGNDQEKGSSEAPEKLISEDDNILAFKRSLDAYCYTEHLKPNILLQILEEARSAYPCMDAYTHKRDNSLFLSFHHPTSKDLNTKSTWSTSLHSDVGFRNYLEHVACCISDWTHKEEQEYQAHLLTLEMEKTEQTAQSTPELTTPPATAKRPSTPFIRAGSLKAETELQNKLREEEERIRKEKESKQS</sequence>
<dbReference type="STRING" id="7719.ENSCINP00000024719"/>
<dbReference type="HOGENOM" id="CLU_350886_0_0_1"/>
<feature type="compositionally biased region" description="Basic residues" evidence="1">
    <location>
        <begin position="151"/>
        <end position="167"/>
    </location>
</feature>
<reference evidence="2" key="2">
    <citation type="journal article" date="2008" name="Genome Biol.">
        <title>Improved genome assembly and evidence-based global gene model set for the chordate Ciona intestinalis: new insight into intron and operon populations.</title>
        <authorList>
            <person name="Satou Y."/>
            <person name="Mineta K."/>
            <person name="Ogasawara M."/>
            <person name="Sasakura Y."/>
            <person name="Shoguchi E."/>
            <person name="Ueno K."/>
            <person name="Yamada L."/>
            <person name="Matsumoto J."/>
            <person name="Wasserscheid J."/>
            <person name="Dewar K."/>
            <person name="Wiley G.B."/>
            <person name="Macmil S.L."/>
            <person name="Roe B.A."/>
            <person name="Zeller R.W."/>
            <person name="Hastings K.E."/>
            <person name="Lemaire P."/>
            <person name="Lindquist E."/>
            <person name="Endo T."/>
            <person name="Hotta K."/>
            <person name="Inaba K."/>
        </authorList>
    </citation>
    <scope>NUCLEOTIDE SEQUENCE [LARGE SCALE GENOMIC DNA]</scope>
    <source>
        <strain evidence="2">wild type</strain>
    </source>
</reference>